<comment type="caution">
    <text evidence="1">The sequence shown here is derived from an EMBL/GenBank/DDBJ whole genome shotgun (WGS) entry which is preliminary data.</text>
</comment>
<organism evidence="1">
    <name type="scientific">marine sediment metagenome</name>
    <dbReference type="NCBI Taxonomy" id="412755"/>
    <lineage>
        <taxon>unclassified sequences</taxon>
        <taxon>metagenomes</taxon>
        <taxon>ecological metagenomes</taxon>
    </lineage>
</organism>
<dbReference type="AlphaFoldDB" id="A0A0F9I030"/>
<proteinExistence type="predicted"/>
<protein>
    <submittedName>
        <fullName evidence="1">Uncharacterized protein</fullName>
    </submittedName>
</protein>
<reference evidence="1" key="1">
    <citation type="journal article" date="2015" name="Nature">
        <title>Complex archaea that bridge the gap between prokaryotes and eukaryotes.</title>
        <authorList>
            <person name="Spang A."/>
            <person name="Saw J.H."/>
            <person name="Jorgensen S.L."/>
            <person name="Zaremba-Niedzwiedzka K."/>
            <person name="Martijn J."/>
            <person name="Lind A.E."/>
            <person name="van Eijk R."/>
            <person name="Schleper C."/>
            <person name="Guy L."/>
            <person name="Ettema T.J."/>
        </authorList>
    </citation>
    <scope>NUCLEOTIDE SEQUENCE</scope>
</reference>
<gene>
    <name evidence="1" type="ORF">LCGC14_1721230</name>
</gene>
<name>A0A0F9I030_9ZZZZ</name>
<accession>A0A0F9I030</accession>
<evidence type="ECO:0000313" key="1">
    <source>
        <dbReference type="EMBL" id="KKM11176.1"/>
    </source>
</evidence>
<sequence>MAAIIGGDPLGPMDEARKAQDAERKLILHCAEVNAGYMRLPAGNGGFPAVARLYQRLAEESLVCARAWVETRPCPPHEAAVDGFWWGVLAWADAFGVSLQLDPHDWNRHFVYPHYGFAQYLKVLPKPWPAWGRRTAKLPYIKPVAGHPREAMLDLDARWTSLVIKLTARWGLLHHLKDLRALGQAIGLMWELHPSTPVGKAYLRSDIQFFRELFKPFPFSERTSQRIDEFLTRLETL</sequence>
<dbReference type="EMBL" id="LAZR01015492">
    <property type="protein sequence ID" value="KKM11176.1"/>
    <property type="molecule type" value="Genomic_DNA"/>
</dbReference>